<organism evidence="16 17">
    <name type="scientific">Pseudoalteromonas xiamenensis</name>
    <dbReference type="NCBI Taxonomy" id="882626"/>
    <lineage>
        <taxon>Bacteria</taxon>
        <taxon>Pseudomonadati</taxon>
        <taxon>Pseudomonadota</taxon>
        <taxon>Gammaproteobacteria</taxon>
        <taxon>Alteromonadales</taxon>
        <taxon>Pseudoalteromonadaceae</taxon>
        <taxon>Pseudoalteromonas</taxon>
    </lineage>
</organism>
<evidence type="ECO:0000256" key="7">
    <source>
        <dbReference type="ARBA" id="ARBA00023077"/>
    </source>
</evidence>
<dbReference type="PROSITE" id="PS52016">
    <property type="entry name" value="TONB_DEPENDENT_REC_3"/>
    <property type="match status" value="1"/>
</dbReference>
<dbReference type="GO" id="GO:0015344">
    <property type="term" value="F:siderophore uptake transmembrane transporter activity"/>
    <property type="evidence" value="ECO:0007669"/>
    <property type="project" value="TreeGrafter"/>
</dbReference>
<dbReference type="RefSeq" id="WP_208843798.1">
    <property type="nucleotide sequence ID" value="NZ_CP072133.1"/>
</dbReference>
<dbReference type="AlphaFoldDB" id="A0A975HLJ7"/>
<feature type="domain" description="TonB-dependent receptor plug" evidence="15">
    <location>
        <begin position="53"/>
        <end position="162"/>
    </location>
</feature>
<evidence type="ECO:0000256" key="8">
    <source>
        <dbReference type="ARBA" id="ARBA00023136"/>
    </source>
</evidence>
<keyword evidence="17" id="KW-1185">Reference proteome</keyword>
<evidence type="ECO:0000256" key="1">
    <source>
        <dbReference type="ARBA" id="ARBA00004571"/>
    </source>
</evidence>
<keyword evidence="5 11" id="KW-0812">Transmembrane</keyword>
<keyword evidence="3 11" id="KW-0813">Transport</keyword>
<accession>A0A975HLJ7</accession>
<sequence length="657" mass="73520">MAQRSLLWPLLCVALPSAWADSDERALFDLSLDELLATTVETASKYKESFTESSAINTVISREEIKGFGANNLVEVLERVVSVHMTGSNFFPQNVMSMRGDLLGHYDNHVLMLLNGRPIRESYAGGVNFSVYTALPLSVIERIEIIRGPGSALYGTNAYSGVVNIITSKQQQSQMTATFGSFDTKALELSSHIESEELKANIALKLFDEQGWNFAAFDNNHVFGQTDYGETNVGLFADATYGNISTNLLYTSSKQLFIGASADWVAGPALDDRTMESERLFIDISHEFSFDADWLMQSHLSYSTMDFDHYNYLGKSKDTALELTTLYRPSEQLNWVIGATLWYQDVSSEARLAKAPVPDFTATWYTTYTQVDYKPFAALKLIAGLQWNKADQLDAKVVSRLGATYQLTQNIGVKLMRAQAYRAAFGVETGFSLILTNPDGSIRGGLRGNPNLAPEEITTTDAQVFYHSQQVQLAATFFHSKLSQLVTRERAADNVIDFVNKGKLTLDGWELEGKYNLNEHWHLMASYSYQFNETDTHIENFTTVPNHLFKMGAIYQSMHGVSVGVFQNYVTEATDIAVQNPARQAYNPAASQYALWSAKVSLDLGQFSPSFANTQISLYGYNITDEDIYHPDFIGKRINTLPARQGRSWYLNVSYKF</sequence>
<proteinExistence type="inferred from homology"/>
<dbReference type="Proteomes" id="UP000664904">
    <property type="component" value="Chromosome"/>
</dbReference>
<evidence type="ECO:0000313" key="16">
    <source>
        <dbReference type="EMBL" id="QTH72176.1"/>
    </source>
</evidence>
<evidence type="ECO:0000256" key="4">
    <source>
        <dbReference type="ARBA" id="ARBA00022452"/>
    </source>
</evidence>
<dbReference type="InterPro" id="IPR000531">
    <property type="entry name" value="Beta-barrel_TonB"/>
</dbReference>
<dbReference type="Gene3D" id="2.170.130.10">
    <property type="entry name" value="TonB-dependent receptor, plug domain"/>
    <property type="match status" value="1"/>
</dbReference>
<dbReference type="Pfam" id="PF00593">
    <property type="entry name" value="TonB_dep_Rec_b-barrel"/>
    <property type="match status" value="1"/>
</dbReference>
<evidence type="ECO:0000256" key="6">
    <source>
        <dbReference type="ARBA" id="ARBA00022729"/>
    </source>
</evidence>
<reference evidence="16" key="1">
    <citation type="submission" date="2021-03" db="EMBL/GenBank/DDBJ databases">
        <title>Complete Genome of Pseudoalteromonas xiamenensis STKMTI.2, a new potential marine bacterium producing anti-Vibrio compounds.</title>
        <authorList>
            <person name="Handayani D.P."/>
            <person name="Isnansetyo A."/>
            <person name="Istiqomah I."/>
            <person name="Jumina J."/>
        </authorList>
    </citation>
    <scope>NUCLEOTIDE SEQUENCE</scope>
    <source>
        <strain evidence="16">STKMTI.2</strain>
    </source>
</reference>
<dbReference type="GO" id="GO:0044718">
    <property type="term" value="P:siderophore transmembrane transport"/>
    <property type="evidence" value="ECO:0007669"/>
    <property type="project" value="TreeGrafter"/>
</dbReference>
<dbReference type="PANTHER" id="PTHR30069:SF29">
    <property type="entry name" value="HEMOGLOBIN AND HEMOGLOBIN-HAPTOGLOBIN-BINDING PROTEIN 1-RELATED"/>
    <property type="match status" value="1"/>
</dbReference>
<comment type="subcellular location">
    <subcellularLocation>
        <location evidence="1 11">Cell outer membrane</location>
        <topology evidence="1 11">Multi-pass membrane protein</topology>
    </subcellularLocation>
</comment>
<evidence type="ECO:0000256" key="2">
    <source>
        <dbReference type="ARBA" id="ARBA00008143"/>
    </source>
</evidence>
<dbReference type="EMBL" id="CP072133">
    <property type="protein sequence ID" value="QTH72176.1"/>
    <property type="molecule type" value="Genomic_DNA"/>
</dbReference>
<dbReference type="InterPro" id="IPR037066">
    <property type="entry name" value="Plug_dom_sf"/>
</dbReference>
<evidence type="ECO:0000256" key="5">
    <source>
        <dbReference type="ARBA" id="ARBA00022692"/>
    </source>
</evidence>
<keyword evidence="7 12" id="KW-0798">TonB box</keyword>
<dbReference type="InterPro" id="IPR036942">
    <property type="entry name" value="Beta-barrel_TonB_sf"/>
</dbReference>
<dbReference type="Gene3D" id="2.40.170.20">
    <property type="entry name" value="TonB-dependent receptor, beta-barrel domain"/>
    <property type="match status" value="1"/>
</dbReference>
<keyword evidence="10 11" id="KW-0998">Cell outer membrane</keyword>
<dbReference type="InterPro" id="IPR039426">
    <property type="entry name" value="TonB-dep_rcpt-like"/>
</dbReference>
<evidence type="ECO:0000256" key="11">
    <source>
        <dbReference type="PROSITE-ProRule" id="PRU01360"/>
    </source>
</evidence>
<evidence type="ECO:0000259" key="15">
    <source>
        <dbReference type="Pfam" id="PF07715"/>
    </source>
</evidence>
<evidence type="ECO:0000313" key="17">
    <source>
        <dbReference type="Proteomes" id="UP000664904"/>
    </source>
</evidence>
<gene>
    <name evidence="16" type="ORF">J5O05_04635</name>
</gene>
<comment type="similarity">
    <text evidence="2">Belongs to the TonB-dependent receptor family. Hemoglobin/haptoglobin binding protein subfamily.</text>
</comment>
<dbReference type="KEGG" id="pxi:J5O05_04635"/>
<keyword evidence="9 16" id="KW-0675">Receptor</keyword>
<evidence type="ECO:0000256" key="9">
    <source>
        <dbReference type="ARBA" id="ARBA00023170"/>
    </source>
</evidence>
<name>A0A975HLJ7_9GAMM</name>
<feature type="domain" description="TonB-dependent receptor-like beta-barrel" evidence="14">
    <location>
        <begin position="233"/>
        <end position="623"/>
    </location>
</feature>
<dbReference type="InterPro" id="IPR012910">
    <property type="entry name" value="Plug_dom"/>
</dbReference>
<dbReference type="GO" id="GO:0009279">
    <property type="term" value="C:cell outer membrane"/>
    <property type="evidence" value="ECO:0007669"/>
    <property type="project" value="UniProtKB-SubCell"/>
</dbReference>
<dbReference type="Pfam" id="PF07715">
    <property type="entry name" value="Plug"/>
    <property type="match status" value="1"/>
</dbReference>
<evidence type="ECO:0000256" key="3">
    <source>
        <dbReference type="ARBA" id="ARBA00022448"/>
    </source>
</evidence>
<keyword evidence="8 11" id="KW-0472">Membrane</keyword>
<keyword evidence="6 13" id="KW-0732">Signal</keyword>
<keyword evidence="4 11" id="KW-1134">Transmembrane beta strand</keyword>
<evidence type="ECO:0000259" key="14">
    <source>
        <dbReference type="Pfam" id="PF00593"/>
    </source>
</evidence>
<dbReference type="PANTHER" id="PTHR30069">
    <property type="entry name" value="TONB-DEPENDENT OUTER MEMBRANE RECEPTOR"/>
    <property type="match status" value="1"/>
</dbReference>
<dbReference type="SUPFAM" id="SSF56935">
    <property type="entry name" value="Porins"/>
    <property type="match status" value="1"/>
</dbReference>
<evidence type="ECO:0000256" key="12">
    <source>
        <dbReference type="RuleBase" id="RU003357"/>
    </source>
</evidence>
<evidence type="ECO:0000256" key="10">
    <source>
        <dbReference type="ARBA" id="ARBA00023237"/>
    </source>
</evidence>
<feature type="signal peptide" evidence="13">
    <location>
        <begin position="1"/>
        <end position="20"/>
    </location>
</feature>
<feature type="chain" id="PRO_5037179596" evidence="13">
    <location>
        <begin position="21"/>
        <end position="657"/>
    </location>
</feature>
<protein>
    <submittedName>
        <fullName evidence="16">TonB-dependent receptor</fullName>
    </submittedName>
</protein>
<evidence type="ECO:0000256" key="13">
    <source>
        <dbReference type="SAM" id="SignalP"/>
    </source>
</evidence>